<feature type="transmembrane region" description="Helical" evidence="10">
    <location>
        <begin position="174"/>
        <end position="196"/>
    </location>
</feature>
<dbReference type="HAMAP" id="MF_01465">
    <property type="entry name" value="SecY"/>
    <property type="match status" value="1"/>
</dbReference>
<name>A0A1F6X233_9BACT</name>
<dbReference type="Gene3D" id="1.10.3370.10">
    <property type="entry name" value="SecY subunit domain"/>
    <property type="match status" value="1"/>
</dbReference>
<comment type="caution">
    <text evidence="12">The sequence shown here is derived from an EMBL/GenBank/DDBJ whole genome shotgun (WGS) entry which is preliminary data.</text>
</comment>
<keyword evidence="8 10" id="KW-0472">Membrane</keyword>
<dbReference type="InterPro" id="IPR023201">
    <property type="entry name" value="SecY_dom_sf"/>
</dbReference>
<evidence type="ECO:0000256" key="6">
    <source>
        <dbReference type="ARBA" id="ARBA00022989"/>
    </source>
</evidence>
<feature type="transmembrane region" description="Helical" evidence="10">
    <location>
        <begin position="366"/>
        <end position="384"/>
    </location>
</feature>
<dbReference type="SUPFAM" id="SSF103491">
    <property type="entry name" value="Preprotein translocase SecY subunit"/>
    <property type="match status" value="1"/>
</dbReference>
<dbReference type="InterPro" id="IPR030659">
    <property type="entry name" value="SecY_CS"/>
</dbReference>
<comment type="similarity">
    <text evidence="2 10 11">Belongs to the SecY/SEC61-alpha family.</text>
</comment>
<feature type="transmembrane region" description="Helical" evidence="10">
    <location>
        <begin position="390"/>
        <end position="411"/>
    </location>
</feature>
<feature type="transmembrane region" description="Helical" evidence="10">
    <location>
        <begin position="116"/>
        <end position="136"/>
    </location>
</feature>
<comment type="function">
    <text evidence="10">The central subunit of the protein translocation channel SecYEG. Consists of two halves formed by TMs 1-5 and 6-10. These two domains form a lateral gate at the front which open onto the bilayer between TMs 2 and 7, and are clamped together by SecE at the back. The channel is closed by both a pore ring composed of hydrophobic SecY resides and a short helix (helix 2A) on the extracellular side of the membrane which forms a plug. The plug probably moves laterally to allow the channel to open. The ring and the pore may move independently.</text>
</comment>
<feature type="transmembrane region" description="Helical" evidence="10">
    <location>
        <begin position="142"/>
        <end position="167"/>
    </location>
</feature>
<dbReference type="Proteomes" id="UP000185809">
    <property type="component" value="Unassembled WGS sequence"/>
</dbReference>
<keyword evidence="3 10" id="KW-0813">Transport</keyword>
<evidence type="ECO:0000256" key="2">
    <source>
        <dbReference type="ARBA" id="ARBA00005751"/>
    </source>
</evidence>
<comment type="subcellular location">
    <subcellularLocation>
        <location evidence="10">Cell membrane</location>
        <topology evidence="10">Multi-pass membrane protein</topology>
    </subcellularLocation>
    <subcellularLocation>
        <location evidence="1">Membrane</location>
        <topology evidence="1">Multi-pass membrane protein</topology>
    </subcellularLocation>
</comment>
<keyword evidence="6 10" id="KW-1133">Transmembrane helix</keyword>
<dbReference type="PANTHER" id="PTHR10906">
    <property type="entry name" value="SECY/SEC61-ALPHA FAMILY MEMBER"/>
    <property type="match status" value="1"/>
</dbReference>
<proteinExistence type="inferred from homology"/>
<dbReference type="GO" id="GO:0065002">
    <property type="term" value="P:intracellular protein transmembrane transport"/>
    <property type="evidence" value="ECO:0007669"/>
    <property type="project" value="UniProtKB-UniRule"/>
</dbReference>
<evidence type="ECO:0000256" key="7">
    <source>
        <dbReference type="ARBA" id="ARBA00023010"/>
    </source>
</evidence>
<dbReference type="PIRSF" id="PIRSF004557">
    <property type="entry name" value="SecY"/>
    <property type="match status" value="1"/>
</dbReference>
<evidence type="ECO:0000313" key="12">
    <source>
        <dbReference type="EMBL" id="OGI88159.1"/>
    </source>
</evidence>
<dbReference type="GO" id="GO:0005886">
    <property type="term" value="C:plasma membrane"/>
    <property type="evidence" value="ECO:0007669"/>
    <property type="project" value="UniProtKB-SubCell"/>
</dbReference>
<evidence type="ECO:0000256" key="4">
    <source>
        <dbReference type="ARBA" id="ARBA00022692"/>
    </source>
</evidence>
<evidence type="ECO:0000256" key="8">
    <source>
        <dbReference type="ARBA" id="ARBA00023136"/>
    </source>
</evidence>
<dbReference type="PRINTS" id="PR00303">
    <property type="entry name" value="SECYTRNLCASE"/>
</dbReference>
<keyword evidence="4 10" id="KW-0812">Transmembrane</keyword>
<organism evidence="12 13">
    <name type="scientific">Candidatus Nomurabacteria bacterium RIFCSPLOWO2_01_FULL_33_24</name>
    <dbReference type="NCBI Taxonomy" id="1801765"/>
    <lineage>
        <taxon>Bacteria</taxon>
        <taxon>Candidatus Nomuraibacteriota</taxon>
    </lineage>
</organism>
<feature type="transmembrane region" description="Helical" evidence="10">
    <location>
        <begin position="308"/>
        <end position="328"/>
    </location>
</feature>
<evidence type="ECO:0000256" key="5">
    <source>
        <dbReference type="ARBA" id="ARBA00022927"/>
    </source>
</evidence>
<dbReference type="PROSITE" id="PS00755">
    <property type="entry name" value="SECY_1"/>
    <property type="match status" value="1"/>
</dbReference>
<dbReference type="GO" id="GO:0006605">
    <property type="term" value="P:protein targeting"/>
    <property type="evidence" value="ECO:0007669"/>
    <property type="project" value="UniProtKB-UniRule"/>
</dbReference>
<feature type="transmembrane region" description="Helical" evidence="10">
    <location>
        <begin position="208"/>
        <end position="228"/>
    </location>
</feature>
<keyword evidence="10" id="KW-1003">Cell membrane</keyword>
<dbReference type="GO" id="GO:0043952">
    <property type="term" value="P:protein transport by the Sec complex"/>
    <property type="evidence" value="ECO:0007669"/>
    <property type="project" value="UniProtKB-UniRule"/>
</dbReference>
<feature type="transmembrane region" description="Helical" evidence="10">
    <location>
        <begin position="21"/>
        <end position="42"/>
    </location>
</feature>
<evidence type="ECO:0000256" key="9">
    <source>
        <dbReference type="ARBA" id="ARBA00039733"/>
    </source>
</evidence>
<dbReference type="InterPro" id="IPR026593">
    <property type="entry name" value="SecY"/>
</dbReference>
<accession>A0A1F6X233</accession>
<evidence type="ECO:0000256" key="3">
    <source>
        <dbReference type="ARBA" id="ARBA00022448"/>
    </source>
</evidence>
<keyword evidence="5 10" id="KW-0653">Protein transport</keyword>
<reference evidence="12 13" key="1">
    <citation type="journal article" date="2016" name="Nat. Commun.">
        <title>Thousands of microbial genomes shed light on interconnected biogeochemical processes in an aquifer system.</title>
        <authorList>
            <person name="Anantharaman K."/>
            <person name="Brown C.T."/>
            <person name="Hug L.A."/>
            <person name="Sharon I."/>
            <person name="Castelle C.J."/>
            <person name="Probst A.J."/>
            <person name="Thomas B.C."/>
            <person name="Singh A."/>
            <person name="Wilkins M.J."/>
            <person name="Karaoz U."/>
            <person name="Brodie E.L."/>
            <person name="Williams K.H."/>
            <person name="Hubbard S.S."/>
            <person name="Banfield J.F."/>
        </authorList>
    </citation>
    <scope>NUCLEOTIDE SEQUENCE [LARGE SCALE GENOMIC DNA]</scope>
</reference>
<evidence type="ECO:0000256" key="11">
    <source>
        <dbReference type="RuleBase" id="RU004349"/>
    </source>
</evidence>
<comment type="subunit">
    <text evidence="10">Component of the Sec protein translocase complex. Heterotrimer consisting of SecY, SecE and SecG subunits. The heterotrimers can form oligomers, although 1 heterotrimer is thought to be able to translocate proteins. Interacts with the ribosome. Interacts with SecDF, and other proteins may be involved. Interacts with SecA.</text>
</comment>
<dbReference type="AlphaFoldDB" id="A0A1F6X233"/>
<evidence type="ECO:0000256" key="10">
    <source>
        <dbReference type="HAMAP-Rule" id="MF_01465"/>
    </source>
</evidence>
<evidence type="ECO:0000313" key="13">
    <source>
        <dbReference type="Proteomes" id="UP000185809"/>
    </source>
</evidence>
<evidence type="ECO:0000256" key="1">
    <source>
        <dbReference type="ARBA" id="ARBA00004141"/>
    </source>
</evidence>
<sequence length="423" mass="46425">MQNFLHKTKIVLLDKNLRNKILFVLLALIIFRIFAAIPIPGVDSLKLEQYLSNNQFLGILNIFSGGGLSSLSIVMLGVGPYITASIILQLLTIMIPKLKALYHEEGDAGRKKFIQYSRILTVPLAAIQGFALISLLQQQDIIAQFSLFNLLTNLLVVVGGSILIMWLGELISEYGIGNGVSMIIFAGIVAYIPSQLGQLIYTFDVSQLTLYIGALMTALLIIIGVVIVSEGERPIPITYARRVRGSKVYGGVSTYLPLRINQAGVMPIIFALSLLLFPQMIANFFIAMEGAVFQKIGSILNTFSQTTWLYTTFYFILVFLFTYFYTAVTFDPKSLATNLQKSGAFIPGIRPGPSTVSYIDKILNRITLMGALFLGLIAVLPLIMKTITGITALAIGGTALLIVVSVVLDLMKKVDAQISMREY</sequence>
<feature type="transmembrane region" description="Helical" evidence="10">
    <location>
        <begin position="268"/>
        <end position="288"/>
    </location>
</feature>
<dbReference type="FunFam" id="1.10.3370.10:FF:000001">
    <property type="entry name" value="Preprotein translocase subunit SecY"/>
    <property type="match status" value="1"/>
</dbReference>
<dbReference type="EMBL" id="MFUP01000005">
    <property type="protein sequence ID" value="OGI88159.1"/>
    <property type="molecule type" value="Genomic_DNA"/>
</dbReference>
<protein>
    <recommendedName>
        <fullName evidence="9 10">Protein translocase subunit SecY</fullName>
    </recommendedName>
</protein>
<dbReference type="NCBIfam" id="TIGR00967">
    <property type="entry name" value="3a0501s007"/>
    <property type="match status" value="1"/>
</dbReference>
<gene>
    <name evidence="10" type="primary">secY</name>
    <name evidence="12" type="ORF">A2995_00270</name>
</gene>
<dbReference type="Pfam" id="PF00344">
    <property type="entry name" value="SecY"/>
    <property type="match status" value="1"/>
</dbReference>
<feature type="transmembrane region" description="Helical" evidence="10">
    <location>
        <begin position="62"/>
        <end position="95"/>
    </location>
</feature>
<keyword evidence="7 10" id="KW-0811">Translocation</keyword>
<dbReference type="InterPro" id="IPR002208">
    <property type="entry name" value="SecY/SEC61-alpha"/>
</dbReference>